<evidence type="ECO:0000259" key="6">
    <source>
        <dbReference type="Pfam" id="PF00326"/>
    </source>
</evidence>
<accession>A0A841FRK1</accession>
<dbReference type="GO" id="GO:0004252">
    <property type="term" value="F:serine-type endopeptidase activity"/>
    <property type="evidence" value="ECO:0007669"/>
    <property type="project" value="UniProtKB-EC"/>
</dbReference>
<dbReference type="GO" id="GO:0070012">
    <property type="term" value="F:oligopeptidase activity"/>
    <property type="evidence" value="ECO:0007669"/>
    <property type="project" value="TreeGrafter"/>
</dbReference>
<feature type="domain" description="Peptidase S9 prolyl oligopeptidase catalytic" evidence="6">
    <location>
        <begin position="468"/>
        <end position="679"/>
    </location>
</feature>
<dbReference type="Gene3D" id="2.130.10.120">
    <property type="entry name" value="Prolyl oligopeptidase, N-terminal domain"/>
    <property type="match status" value="1"/>
</dbReference>
<keyword evidence="9" id="KW-1185">Reference proteome</keyword>
<evidence type="ECO:0000313" key="8">
    <source>
        <dbReference type="EMBL" id="MBB6038855.1"/>
    </source>
</evidence>
<dbReference type="Pfam" id="PF00326">
    <property type="entry name" value="Peptidase_S9"/>
    <property type="match status" value="1"/>
</dbReference>
<dbReference type="PANTHER" id="PTHR42881:SF2">
    <property type="entry name" value="PROLYL ENDOPEPTIDASE"/>
    <property type="match status" value="1"/>
</dbReference>
<evidence type="ECO:0000256" key="2">
    <source>
        <dbReference type="ARBA" id="ARBA00011897"/>
    </source>
</evidence>
<dbReference type="SUPFAM" id="SSF53474">
    <property type="entry name" value="alpha/beta-Hydrolases"/>
    <property type="match status" value="1"/>
</dbReference>
<evidence type="ECO:0000256" key="3">
    <source>
        <dbReference type="ARBA" id="ARBA00022670"/>
    </source>
</evidence>
<dbReference type="InterPro" id="IPR001375">
    <property type="entry name" value="Peptidase_S9_cat"/>
</dbReference>
<dbReference type="SUPFAM" id="SSF50993">
    <property type="entry name" value="Peptidase/esterase 'gauge' domain"/>
    <property type="match status" value="1"/>
</dbReference>
<dbReference type="EMBL" id="JACHGT010000018">
    <property type="protein sequence ID" value="MBB6038855.1"/>
    <property type="molecule type" value="Genomic_DNA"/>
</dbReference>
<dbReference type="RefSeq" id="WP_184791713.1">
    <property type="nucleotide sequence ID" value="NZ_BONT01000060.1"/>
</dbReference>
<dbReference type="InterPro" id="IPR029058">
    <property type="entry name" value="AB_hydrolase_fold"/>
</dbReference>
<dbReference type="Proteomes" id="UP000548476">
    <property type="component" value="Unassembled WGS sequence"/>
</dbReference>
<evidence type="ECO:0000256" key="1">
    <source>
        <dbReference type="ARBA" id="ARBA00001070"/>
    </source>
</evidence>
<sequence>MPSPAASGEAPFAHRDTTADMLHGVLVPDPYRWLEDRSSAATRSWSADQDLHWSAVRDRLPGLDRWRAAVAEHLDVDYASAPIWRGRTRFEMRHTRGGTRPGLYATGPDGPARNLLDLLPPHLAAAAELHAWRPSPDGDRLALNLAVGGSEQAALYIMDVASGRITDGPIEGCGHSSVAWFPCGRRLYYVRGGTDEAPRRGVYLHNVGADWRDDPQVYGGDQDRYYSVSVSPDGNWAAVSVTDGSAASGNELLLSDLRSAPPERPVPVQVQAPGTASSGITFGTDGLLYILTNREAPNRRIVVADPERPGHDGWRPLAGPDPGAVIVDFAIVGDHLLVSWSRSALSEVSLHRLGDGERLREVPLPGEGKVGPLLTRAGDGDRAWFSYTDVTTSPRVVTYRISTGLAESGTERPNRSQPTAVRTDRIRCVSADGTPIEMIMVRPRAAHGPISTILSGYGGFGTSRPPTYSAATMAWLRAGGGYVSASLRGGGEHGETWHAAGRRHGKQNVIDDLLACARHLIDEGWTSRERLAVWGGSNGALVAAAAVTQDPDLFAAAVCTAPLCDMVRYESSGLGPIWRSEYGTVADAEDFRHLLAYSPYHRVTDGRRYPATLFTVSEDDERVDPLHGRKMCAALQRASTGPGPVAIRRDRRVGHGNRALASTVAHTGDVLAFMAAHTGLLGLDEAASGGDDPGLEAAGRVEAVEEFPRAAAERAS</sequence>
<feature type="domain" description="Peptidase S9A N-terminal" evidence="7">
    <location>
        <begin position="15"/>
        <end position="401"/>
    </location>
</feature>
<protein>
    <recommendedName>
        <fullName evidence="2">prolyl oligopeptidase</fullName>
        <ecNumber evidence="2">3.4.21.26</ecNumber>
    </recommendedName>
</protein>
<dbReference type="EC" id="3.4.21.26" evidence="2"/>
<dbReference type="InterPro" id="IPR023302">
    <property type="entry name" value="Pept_S9A_N"/>
</dbReference>
<proteinExistence type="predicted"/>
<dbReference type="InterPro" id="IPR051167">
    <property type="entry name" value="Prolyl_oligopep/macrocyclase"/>
</dbReference>
<dbReference type="Pfam" id="PF02897">
    <property type="entry name" value="Peptidase_S9_N"/>
    <property type="match status" value="1"/>
</dbReference>
<keyword evidence="4 8" id="KW-0378">Hydrolase</keyword>
<dbReference type="GO" id="GO:0005829">
    <property type="term" value="C:cytosol"/>
    <property type="evidence" value="ECO:0007669"/>
    <property type="project" value="TreeGrafter"/>
</dbReference>
<dbReference type="PANTHER" id="PTHR42881">
    <property type="entry name" value="PROLYL ENDOPEPTIDASE"/>
    <property type="match status" value="1"/>
</dbReference>
<gene>
    <name evidence="8" type="ORF">HNR73_006741</name>
</gene>
<comment type="caution">
    <text evidence="8">The sequence shown here is derived from an EMBL/GenBank/DDBJ whole genome shotgun (WGS) entry which is preliminary data.</text>
</comment>
<keyword evidence="5" id="KW-0720">Serine protease</keyword>
<keyword evidence="3" id="KW-0645">Protease</keyword>
<organism evidence="8 9">
    <name type="scientific">Phytomonospora endophytica</name>
    <dbReference type="NCBI Taxonomy" id="714109"/>
    <lineage>
        <taxon>Bacteria</taxon>
        <taxon>Bacillati</taxon>
        <taxon>Actinomycetota</taxon>
        <taxon>Actinomycetes</taxon>
        <taxon>Micromonosporales</taxon>
        <taxon>Micromonosporaceae</taxon>
        <taxon>Phytomonospora</taxon>
    </lineage>
</organism>
<reference evidence="8 9" key="1">
    <citation type="submission" date="2020-08" db="EMBL/GenBank/DDBJ databases">
        <title>Genomic Encyclopedia of Type Strains, Phase IV (KMG-IV): sequencing the most valuable type-strain genomes for metagenomic binning, comparative biology and taxonomic classification.</title>
        <authorList>
            <person name="Goeker M."/>
        </authorList>
    </citation>
    <scope>NUCLEOTIDE SEQUENCE [LARGE SCALE GENOMIC DNA]</scope>
    <source>
        <strain evidence="8 9">YIM 65646</strain>
    </source>
</reference>
<name>A0A841FRK1_9ACTN</name>
<evidence type="ECO:0000313" key="9">
    <source>
        <dbReference type="Proteomes" id="UP000548476"/>
    </source>
</evidence>
<dbReference type="InterPro" id="IPR002470">
    <property type="entry name" value="Peptidase_S9A"/>
</dbReference>
<dbReference type="AlphaFoldDB" id="A0A841FRK1"/>
<evidence type="ECO:0000256" key="4">
    <source>
        <dbReference type="ARBA" id="ARBA00022801"/>
    </source>
</evidence>
<dbReference type="PRINTS" id="PR00862">
    <property type="entry name" value="PROLIGOPTASE"/>
</dbReference>
<comment type="catalytic activity">
    <reaction evidence="1">
        <text>Hydrolysis of Pro-|-Xaa &gt;&gt; Ala-|-Xaa in oligopeptides.</text>
        <dbReference type="EC" id="3.4.21.26"/>
    </reaction>
</comment>
<dbReference type="Gene3D" id="3.40.50.1820">
    <property type="entry name" value="alpha/beta hydrolase"/>
    <property type="match status" value="1"/>
</dbReference>
<evidence type="ECO:0000256" key="5">
    <source>
        <dbReference type="ARBA" id="ARBA00022825"/>
    </source>
</evidence>
<dbReference type="GO" id="GO:0006508">
    <property type="term" value="P:proteolysis"/>
    <property type="evidence" value="ECO:0007669"/>
    <property type="project" value="UniProtKB-KW"/>
</dbReference>
<evidence type="ECO:0000259" key="7">
    <source>
        <dbReference type="Pfam" id="PF02897"/>
    </source>
</evidence>